<keyword evidence="2" id="KW-0472">Membrane</keyword>
<feature type="region of interest" description="Disordered" evidence="1">
    <location>
        <begin position="284"/>
        <end position="316"/>
    </location>
</feature>
<dbReference type="EMBL" id="LLZZ01000020">
    <property type="protein sequence ID" value="KTB12532.1"/>
    <property type="molecule type" value="Genomic_DNA"/>
</dbReference>
<evidence type="ECO:0000256" key="1">
    <source>
        <dbReference type="SAM" id="MobiDB-lite"/>
    </source>
</evidence>
<dbReference type="AlphaFoldDB" id="A0A0W0CNG1"/>
<sequence length="360" mass="40439">MTGTVSTAVGCAVGIPVGVGVIVACLFWIRMQRRLKEEDIIDQELNRAVYDESGFVSFNNIDTLKAEPNGHPSSEDTNEVMHSSDIDDNGDDDDEDHNARRNNTYAAQDKNNGKYVPAYRRQINKHNSILQQQRKSRNLVNTMGHSIESLSMDDHSQANGKSRQVSVYDQMVPVLDDANRDSSSPFPTNDKDTSDKKSNLFQSHDVSANTSTSFFETRSNDNLIKNLNSHDFGSYYPRRPSTSNLNHSQGSLHTRNSSMLSLGKIENAENVFATPKSENILKHPHPLEHESSSISNETNNVTDNTIDGESASKSSKTYQLKNNYDIQNTSEIAEEDQYENEFTNYSENKRAYIDGLRPKM</sequence>
<name>A0A0W0CNG1_CANGB</name>
<feature type="compositionally biased region" description="Polar residues" evidence="1">
    <location>
        <begin position="101"/>
        <end position="110"/>
    </location>
</feature>
<accession>A0A0W0CNG1</accession>
<feature type="compositionally biased region" description="Acidic residues" evidence="1">
    <location>
        <begin position="86"/>
        <end position="96"/>
    </location>
</feature>
<keyword evidence="2" id="KW-0812">Transmembrane</keyword>
<dbReference type="EMBL" id="LLZZ01000132">
    <property type="protein sequence ID" value="KTB01105.1"/>
    <property type="molecule type" value="Genomic_DNA"/>
</dbReference>
<comment type="caution">
    <text evidence="3">The sequence shown here is derived from an EMBL/GenBank/DDBJ whole genome shotgun (WGS) entry which is preliminary data.</text>
</comment>
<dbReference type="VEuPathDB" id="FungiDB:B1J91_L02563g"/>
<dbReference type="OMA" id="KYYVPAY"/>
<evidence type="ECO:0000256" key="2">
    <source>
        <dbReference type="SAM" id="Phobius"/>
    </source>
</evidence>
<organism evidence="3 5">
    <name type="scientific">Candida glabrata</name>
    <name type="common">Yeast</name>
    <name type="synonym">Torulopsis glabrata</name>
    <dbReference type="NCBI Taxonomy" id="5478"/>
    <lineage>
        <taxon>Eukaryota</taxon>
        <taxon>Fungi</taxon>
        <taxon>Dikarya</taxon>
        <taxon>Ascomycota</taxon>
        <taxon>Saccharomycotina</taxon>
        <taxon>Saccharomycetes</taxon>
        <taxon>Saccharomycetales</taxon>
        <taxon>Saccharomycetaceae</taxon>
        <taxon>Nakaseomyces</taxon>
    </lineage>
</organism>
<reference evidence="3 5" key="1">
    <citation type="submission" date="2015-10" db="EMBL/GenBank/DDBJ databases">
        <title>Draft genomes sequences of Candida glabrata isolates 1A, 1B, 2A, 2B, 3A and 3B.</title>
        <authorList>
            <person name="Haavelsrud O.E."/>
            <person name="Gaustad P."/>
        </authorList>
    </citation>
    <scope>NUCLEOTIDE SEQUENCE [LARGE SCALE GENOMIC DNA]</scope>
    <source>
        <strain evidence="3">910700640</strain>
    </source>
</reference>
<evidence type="ECO:0000313" key="3">
    <source>
        <dbReference type="EMBL" id="KTB01105.1"/>
    </source>
</evidence>
<dbReference type="Proteomes" id="UP000054886">
    <property type="component" value="Unassembled WGS sequence"/>
</dbReference>
<proteinExistence type="predicted"/>
<dbReference type="VEuPathDB" id="FungiDB:CAGL0L02563g"/>
<feature type="region of interest" description="Disordered" evidence="1">
    <location>
        <begin position="176"/>
        <end position="204"/>
    </location>
</feature>
<feature type="compositionally biased region" description="Polar residues" evidence="1">
    <location>
        <begin position="292"/>
        <end position="316"/>
    </location>
</feature>
<feature type="transmembrane region" description="Helical" evidence="2">
    <location>
        <begin position="6"/>
        <end position="29"/>
    </location>
</feature>
<evidence type="ECO:0000313" key="5">
    <source>
        <dbReference type="Proteomes" id="UP000054886"/>
    </source>
</evidence>
<evidence type="ECO:0000313" key="4">
    <source>
        <dbReference type="EMBL" id="KTB12532.1"/>
    </source>
</evidence>
<feature type="compositionally biased region" description="Basic and acidic residues" evidence="1">
    <location>
        <begin position="189"/>
        <end position="198"/>
    </location>
</feature>
<gene>
    <name evidence="4" type="ORF">AO440_004466</name>
    <name evidence="3" type="ORF">AO440_004540</name>
</gene>
<feature type="region of interest" description="Disordered" evidence="1">
    <location>
        <begin position="63"/>
        <end position="114"/>
    </location>
</feature>
<dbReference type="VEuPathDB" id="FungiDB:GWK60_L06457"/>
<dbReference type="OrthoDB" id="4097102at2759"/>
<keyword evidence="2" id="KW-1133">Transmembrane helix</keyword>
<dbReference type="VEuPathDB" id="FungiDB:GVI51_L02343"/>
<protein>
    <submittedName>
        <fullName evidence="3">Suppressor of lethality of KEX2 GAS1 double null mutant protein 1</fullName>
    </submittedName>
</protein>